<sequence>MADKRVAITFGLGALVFLITRDPTRMASAFLVDFSCTIKLSTPVVFKAAIRHRKNKGSKGPECKPRPTPCRSWREALTCLRQDGGEYSSRARMPSSNWQMPTPAYSGEIDHRFRDKTDHPDR</sequence>
<dbReference type="EMBL" id="CAADFD010000171">
    <property type="protein sequence ID" value="VFJ69761.1"/>
    <property type="molecule type" value="Genomic_DNA"/>
</dbReference>
<proteinExistence type="predicted"/>
<feature type="compositionally biased region" description="Basic and acidic residues" evidence="1">
    <location>
        <begin position="108"/>
        <end position="122"/>
    </location>
</feature>
<gene>
    <name evidence="2" type="ORF">BECKFW1821B_GA0114236_11717</name>
</gene>
<evidence type="ECO:0000313" key="2">
    <source>
        <dbReference type="EMBL" id="VFJ69761.1"/>
    </source>
</evidence>
<dbReference type="AlphaFoldDB" id="A0A450TPB0"/>
<feature type="region of interest" description="Disordered" evidence="1">
    <location>
        <begin position="87"/>
        <end position="122"/>
    </location>
</feature>
<name>A0A450TPB0_9GAMM</name>
<evidence type="ECO:0000256" key="1">
    <source>
        <dbReference type="SAM" id="MobiDB-lite"/>
    </source>
</evidence>
<organism evidence="2">
    <name type="scientific">Candidatus Kentrum sp. FW</name>
    <dbReference type="NCBI Taxonomy" id="2126338"/>
    <lineage>
        <taxon>Bacteria</taxon>
        <taxon>Pseudomonadati</taxon>
        <taxon>Pseudomonadota</taxon>
        <taxon>Gammaproteobacteria</taxon>
        <taxon>Candidatus Kentrum</taxon>
    </lineage>
</organism>
<reference evidence="2" key="1">
    <citation type="submission" date="2019-02" db="EMBL/GenBank/DDBJ databases">
        <authorList>
            <person name="Gruber-Vodicka R. H."/>
            <person name="Seah K. B. B."/>
        </authorList>
    </citation>
    <scope>NUCLEOTIDE SEQUENCE</scope>
    <source>
        <strain evidence="2">BECK_BZ106</strain>
    </source>
</reference>
<accession>A0A450TPB0</accession>
<protein>
    <submittedName>
        <fullName evidence="2">Uncharacterized protein</fullName>
    </submittedName>
</protein>